<sequence length="270" mass="30332">MIFFPRLPKSSILFCLLLPLLLSSCSSVPWQSKTLILKLDPAYEEYQRQFADIQRAQRAINPSFDAEARIEITSSLKNKKFAGYLAILSPSYIKFVLSSPLGQPLVVATGDGQNWQTINTQSKSYQRDKISQFLRDQDLPKEIAQIGLANILSAQIGRGFNPPWALKDDKKNRGIWYAPLSGTTAEHILVDYRGRKIIGRTIGSTEKQQIVILYDDWTVIDGYEIPSLITISGLSYGAEIKIILTEIIAQPRLQKTSFQIVPPPGFRQSS</sequence>
<evidence type="ECO:0000313" key="3">
    <source>
        <dbReference type="Proteomes" id="UP000000602"/>
    </source>
</evidence>
<dbReference type="AlphaFoldDB" id="Q6AJE0"/>
<evidence type="ECO:0000256" key="1">
    <source>
        <dbReference type="SAM" id="SignalP"/>
    </source>
</evidence>
<feature type="signal peptide" evidence="1">
    <location>
        <begin position="1"/>
        <end position="30"/>
    </location>
</feature>
<dbReference type="RefSeq" id="WP_011190052.1">
    <property type="nucleotide sequence ID" value="NC_006138.1"/>
</dbReference>
<dbReference type="STRING" id="177439.DP2811"/>
<dbReference type="EMBL" id="CR522870">
    <property type="protein sequence ID" value="CAG37540.1"/>
    <property type="molecule type" value="Genomic_DNA"/>
</dbReference>
<dbReference type="HOGENOM" id="CLU_1025753_0_0_7"/>
<dbReference type="PROSITE" id="PS51257">
    <property type="entry name" value="PROKAR_LIPOPROTEIN"/>
    <property type="match status" value="1"/>
</dbReference>
<feature type="chain" id="PRO_5004270370" description="Outer-membrane lipoprotein LolB" evidence="1">
    <location>
        <begin position="31"/>
        <end position="270"/>
    </location>
</feature>
<dbReference type="Proteomes" id="UP000000602">
    <property type="component" value="Chromosome"/>
</dbReference>
<reference evidence="3" key="1">
    <citation type="journal article" date="2004" name="Environ. Microbiol.">
        <title>The genome of Desulfotalea psychrophila, a sulfate-reducing bacterium from permanently cold Arctic sediments.</title>
        <authorList>
            <person name="Rabus R."/>
            <person name="Ruepp A."/>
            <person name="Frickey T."/>
            <person name="Rattei T."/>
            <person name="Fartmann B."/>
            <person name="Stark M."/>
            <person name="Bauer M."/>
            <person name="Zibat A."/>
            <person name="Lombardot T."/>
            <person name="Becker I."/>
            <person name="Amann J."/>
            <person name="Gellner K."/>
            <person name="Teeling H."/>
            <person name="Leuschner W.D."/>
            <person name="Gloeckner F.-O."/>
            <person name="Lupas A.N."/>
            <person name="Amann R."/>
            <person name="Klenk H.-P."/>
        </authorList>
    </citation>
    <scope>NUCLEOTIDE SEQUENCE [LARGE SCALE GENOMIC DNA]</scope>
    <source>
        <strain evidence="3">DSM 12343 / LSv54</strain>
    </source>
</reference>
<protein>
    <recommendedName>
        <fullName evidence="4">Outer-membrane lipoprotein LolB</fullName>
    </recommendedName>
</protein>
<dbReference type="KEGG" id="dps:DP2811"/>
<organism evidence="2 3">
    <name type="scientific">Desulfotalea psychrophila (strain LSv54 / DSM 12343)</name>
    <dbReference type="NCBI Taxonomy" id="177439"/>
    <lineage>
        <taxon>Bacteria</taxon>
        <taxon>Pseudomonadati</taxon>
        <taxon>Thermodesulfobacteriota</taxon>
        <taxon>Desulfobulbia</taxon>
        <taxon>Desulfobulbales</taxon>
        <taxon>Desulfocapsaceae</taxon>
        <taxon>Desulfotalea</taxon>
    </lineage>
</organism>
<name>Q6AJE0_DESPS</name>
<keyword evidence="3" id="KW-1185">Reference proteome</keyword>
<evidence type="ECO:0000313" key="2">
    <source>
        <dbReference type="EMBL" id="CAG37540.1"/>
    </source>
</evidence>
<evidence type="ECO:0008006" key="4">
    <source>
        <dbReference type="Google" id="ProtNLM"/>
    </source>
</evidence>
<keyword evidence="1" id="KW-0732">Signal</keyword>
<accession>Q6AJE0</accession>
<dbReference type="OrthoDB" id="5432267at2"/>
<proteinExistence type="predicted"/>
<dbReference type="Gene3D" id="2.50.20.10">
    <property type="entry name" value="Lipoprotein localisation LolA/LolB/LppX"/>
    <property type="match status" value="1"/>
</dbReference>
<gene>
    <name evidence="2" type="ordered locus">DP2811</name>
</gene>